<gene>
    <name evidence="1" type="ORF">JOE69_001140</name>
</gene>
<evidence type="ECO:0000313" key="2">
    <source>
        <dbReference type="Proteomes" id="UP001185069"/>
    </source>
</evidence>
<reference evidence="1 2" key="1">
    <citation type="submission" date="2023-07" db="EMBL/GenBank/DDBJ databases">
        <title>Sequencing the genomes of 1000 actinobacteria strains.</title>
        <authorList>
            <person name="Klenk H.-P."/>
        </authorList>
    </citation>
    <scope>NUCLEOTIDE SEQUENCE [LARGE SCALE GENOMIC DNA]</scope>
    <source>
        <strain evidence="1 2">DSM 14555</strain>
    </source>
</reference>
<evidence type="ECO:0000313" key="1">
    <source>
        <dbReference type="EMBL" id="MDR6268902.1"/>
    </source>
</evidence>
<comment type="caution">
    <text evidence="1">The sequence shown here is derived from an EMBL/GenBank/DDBJ whole genome shotgun (WGS) entry which is preliminary data.</text>
</comment>
<sequence>MTKTSSVSQDTLQLIHYGYVQKVDQAQGGRYILTASHRANFGDFDTAIHENLATLADEPGRNISLVILTNKGRKALAS</sequence>
<organism evidence="1 2">
    <name type="scientific">Arthrobacter russicus</name>
    <dbReference type="NCBI Taxonomy" id="172040"/>
    <lineage>
        <taxon>Bacteria</taxon>
        <taxon>Bacillati</taxon>
        <taxon>Actinomycetota</taxon>
        <taxon>Actinomycetes</taxon>
        <taxon>Micrococcales</taxon>
        <taxon>Micrococcaceae</taxon>
        <taxon>Arthrobacter</taxon>
    </lineage>
</organism>
<dbReference type="EMBL" id="JAVDQF010000001">
    <property type="protein sequence ID" value="MDR6268902.1"/>
    <property type="molecule type" value="Genomic_DNA"/>
</dbReference>
<name>A0ABU1J906_9MICC</name>
<protein>
    <submittedName>
        <fullName evidence="1">Uncharacterized protein</fullName>
    </submittedName>
</protein>
<accession>A0ABU1J906</accession>
<dbReference type="Proteomes" id="UP001185069">
    <property type="component" value="Unassembled WGS sequence"/>
</dbReference>
<keyword evidence="2" id="KW-1185">Reference proteome</keyword>
<proteinExistence type="predicted"/>